<keyword evidence="3" id="KW-1185">Reference proteome</keyword>
<sequence length="209" mass="23412">MSHQATAELTVYADYVCPFCYLGYVSLDSYRTERDGPLAVHWQPFDLRASQRRPDGTIDHDVDTGKDEEYYEEARKNVERLADQYGVDMVQNLSKDIDSYDAQRVGLRASEQYPDRFDTFHRGVFDALWEDGRDIGEQSVLASVAEQADLPDGFVAETLADDASADQLDEAFAAAQSRRITGVPTFVFGEHAARGAVPPEHLRRLVEGA</sequence>
<dbReference type="Proteomes" id="UP000198856">
    <property type="component" value="Unassembled WGS sequence"/>
</dbReference>
<accession>A0A1G8XL84</accession>
<dbReference type="GO" id="GO:0016853">
    <property type="term" value="F:isomerase activity"/>
    <property type="evidence" value="ECO:0007669"/>
    <property type="project" value="UniProtKB-KW"/>
</dbReference>
<proteinExistence type="predicted"/>
<dbReference type="GO" id="GO:0016491">
    <property type="term" value="F:oxidoreductase activity"/>
    <property type="evidence" value="ECO:0007669"/>
    <property type="project" value="InterPro"/>
</dbReference>
<dbReference type="SUPFAM" id="SSF52833">
    <property type="entry name" value="Thioredoxin-like"/>
    <property type="match status" value="1"/>
</dbReference>
<gene>
    <name evidence="2" type="ORF">SAMN05216226_111115</name>
</gene>
<name>A0A1G8XL84_9EURY</name>
<dbReference type="PANTHER" id="PTHR13887">
    <property type="entry name" value="GLUTATHIONE S-TRANSFERASE KAPPA"/>
    <property type="match status" value="1"/>
</dbReference>
<dbReference type="STRING" id="890420.SAMN05216226_111115"/>
<protein>
    <submittedName>
        <fullName evidence="2">Predicted dithiol-disulfide isomerase, DsbA family</fullName>
    </submittedName>
</protein>
<feature type="domain" description="DSBA-like thioredoxin" evidence="1">
    <location>
        <begin position="9"/>
        <end position="204"/>
    </location>
</feature>
<keyword evidence="2" id="KW-0413">Isomerase</keyword>
<dbReference type="PANTHER" id="PTHR13887:SF41">
    <property type="entry name" value="THIOREDOXIN SUPERFAMILY PROTEIN"/>
    <property type="match status" value="1"/>
</dbReference>
<dbReference type="InterPro" id="IPR036249">
    <property type="entry name" value="Thioredoxin-like_sf"/>
</dbReference>
<dbReference type="Gene3D" id="3.40.30.10">
    <property type="entry name" value="Glutaredoxin"/>
    <property type="match status" value="1"/>
</dbReference>
<dbReference type="AlphaFoldDB" id="A0A1G8XL84"/>
<evidence type="ECO:0000313" key="2">
    <source>
        <dbReference type="EMBL" id="SDJ90665.1"/>
    </source>
</evidence>
<evidence type="ECO:0000259" key="1">
    <source>
        <dbReference type="Pfam" id="PF01323"/>
    </source>
</evidence>
<dbReference type="EMBL" id="FNFC01000011">
    <property type="protein sequence ID" value="SDJ90665.1"/>
    <property type="molecule type" value="Genomic_DNA"/>
</dbReference>
<organism evidence="2 3">
    <name type="scientific">Halovenus aranensis</name>
    <dbReference type="NCBI Taxonomy" id="890420"/>
    <lineage>
        <taxon>Archaea</taxon>
        <taxon>Methanobacteriati</taxon>
        <taxon>Methanobacteriota</taxon>
        <taxon>Stenosarchaea group</taxon>
        <taxon>Halobacteria</taxon>
        <taxon>Halobacteriales</taxon>
        <taxon>Haloarculaceae</taxon>
        <taxon>Halovenus</taxon>
    </lineage>
</organism>
<dbReference type="Pfam" id="PF01323">
    <property type="entry name" value="DSBA"/>
    <property type="match status" value="1"/>
</dbReference>
<dbReference type="OrthoDB" id="359198at2157"/>
<reference evidence="2 3" key="1">
    <citation type="submission" date="2016-10" db="EMBL/GenBank/DDBJ databases">
        <authorList>
            <person name="de Groot N.N."/>
        </authorList>
    </citation>
    <scope>NUCLEOTIDE SEQUENCE [LARGE SCALE GENOMIC DNA]</scope>
    <source>
        <strain evidence="2 3">IBRC-M10015</strain>
    </source>
</reference>
<evidence type="ECO:0000313" key="3">
    <source>
        <dbReference type="Proteomes" id="UP000198856"/>
    </source>
</evidence>
<dbReference type="RefSeq" id="WP_092703394.1">
    <property type="nucleotide sequence ID" value="NZ_FNFC01000011.1"/>
</dbReference>
<dbReference type="InterPro" id="IPR001853">
    <property type="entry name" value="DSBA-like_thioredoxin_dom"/>
</dbReference>